<reference evidence="2" key="1">
    <citation type="submission" date="2020-02" db="EMBL/GenBank/DDBJ databases">
        <authorList>
            <person name="Meier V. D."/>
        </authorList>
    </citation>
    <scope>NUCLEOTIDE SEQUENCE</scope>
    <source>
        <strain evidence="2">AVDCRST_MAG56</strain>
    </source>
</reference>
<accession>A0A6J4HZV9</accession>
<dbReference type="PROSITE" id="PS51819">
    <property type="entry name" value="VOC"/>
    <property type="match status" value="1"/>
</dbReference>
<dbReference type="AlphaFoldDB" id="A0A6J4HZV9"/>
<name>A0A6J4HZV9_9SPHI</name>
<dbReference type="InterPro" id="IPR050383">
    <property type="entry name" value="GlyoxalaseI/FosfomycinResist"/>
</dbReference>
<gene>
    <name evidence="2" type="ORF">AVDCRST_MAG56-1212</name>
</gene>
<sequence>MSIRQIKETCLYVTDLDRTTQFYHEALGLPVIGRVDGRHVFFRAGTSVLLCFIAGKTKEDQELPAHYGSGQLHMAFEVAPADYANWQEKIRAAGLPILHEATWKGGHRSFYFHDPDGHVLEIVEEGMWGG</sequence>
<evidence type="ECO:0000313" key="2">
    <source>
        <dbReference type="EMBL" id="CAA9236179.1"/>
    </source>
</evidence>
<dbReference type="InterPro" id="IPR037523">
    <property type="entry name" value="VOC_core"/>
</dbReference>
<dbReference type="SUPFAM" id="SSF54593">
    <property type="entry name" value="Glyoxalase/Bleomycin resistance protein/Dihydroxybiphenyl dioxygenase"/>
    <property type="match status" value="1"/>
</dbReference>
<proteinExistence type="predicted"/>
<evidence type="ECO:0000259" key="1">
    <source>
        <dbReference type="PROSITE" id="PS51819"/>
    </source>
</evidence>
<protein>
    <recommendedName>
        <fullName evidence="1">VOC domain-containing protein</fullName>
    </recommendedName>
</protein>
<dbReference type="EMBL" id="CADCTQ010000114">
    <property type="protein sequence ID" value="CAA9236179.1"/>
    <property type="molecule type" value="Genomic_DNA"/>
</dbReference>
<dbReference type="InterPro" id="IPR004360">
    <property type="entry name" value="Glyas_Fos-R_dOase_dom"/>
</dbReference>
<dbReference type="PANTHER" id="PTHR21366:SF22">
    <property type="entry name" value="VOC DOMAIN-CONTAINING PROTEIN"/>
    <property type="match status" value="1"/>
</dbReference>
<dbReference type="Pfam" id="PF00903">
    <property type="entry name" value="Glyoxalase"/>
    <property type="match status" value="1"/>
</dbReference>
<feature type="domain" description="VOC" evidence="1">
    <location>
        <begin position="5"/>
        <end position="125"/>
    </location>
</feature>
<dbReference type="PANTHER" id="PTHR21366">
    <property type="entry name" value="GLYOXALASE FAMILY PROTEIN"/>
    <property type="match status" value="1"/>
</dbReference>
<dbReference type="Gene3D" id="3.10.180.10">
    <property type="entry name" value="2,3-Dihydroxybiphenyl 1,2-Dioxygenase, domain 1"/>
    <property type="match status" value="1"/>
</dbReference>
<organism evidence="2">
    <name type="scientific">uncultured Cytophagales bacterium</name>
    <dbReference type="NCBI Taxonomy" id="158755"/>
    <lineage>
        <taxon>Bacteria</taxon>
        <taxon>Pseudomonadati</taxon>
        <taxon>Bacteroidota</taxon>
        <taxon>Sphingobacteriia</taxon>
        <taxon>Sphingobacteriales</taxon>
        <taxon>environmental samples</taxon>
    </lineage>
</organism>
<dbReference type="InterPro" id="IPR029068">
    <property type="entry name" value="Glyas_Bleomycin-R_OHBP_Dase"/>
</dbReference>